<evidence type="ECO:0000313" key="2">
    <source>
        <dbReference type="Proteomes" id="UP000249638"/>
    </source>
</evidence>
<sequence>MNAPIPSQVAQRAWINELLHRMTVAEAREVRMQLCAELRREIAAYLEQAGGKQ</sequence>
<accession>A0A2W7P025</accession>
<reference evidence="1" key="1">
    <citation type="submission" date="2018-06" db="EMBL/GenBank/DDBJ databases">
        <title>Genomic Encyclopedia of Type Strains, Phase IV (KMG-V): Genome sequencing to study the core and pangenomes of soil and plant-associated prokaryotes.</title>
        <authorList>
            <person name="Whitman W."/>
        </authorList>
    </citation>
    <scope>NUCLEOTIDE SEQUENCE [LARGE SCALE GENOMIC DNA]</scope>
    <source>
        <strain evidence="1">MLR2-44</strain>
    </source>
</reference>
<keyword evidence="2" id="KW-1185">Reference proteome</keyword>
<evidence type="ECO:0000313" key="1">
    <source>
        <dbReference type="EMBL" id="PZX29441.1"/>
    </source>
</evidence>
<proteinExistence type="predicted"/>
<comment type="caution">
    <text evidence="1">The sequence shown here is derived from an EMBL/GenBank/DDBJ whole genome shotgun (WGS) entry which is preliminary data.</text>
</comment>
<dbReference type="EMBL" id="QKZN01000004">
    <property type="protein sequence ID" value="PZX29441.1"/>
    <property type="molecule type" value="Genomic_DNA"/>
</dbReference>
<organism evidence="1 2">
    <name type="scientific">Cupriavidus phytorum</name>
    <dbReference type="NCBI Taxonomy" id="3024399"/>
    <lineage>
        <taxon>Bacteria</taxon>
        <taxon>Pseudomonadati</taxon>
        <taxon>Pseudomonadota</taxon>
        <taxon>Betaproteobacteria</taxon>
        <taxon>Burkholderiales</taxon>
        <taxon>Burkholderiaceae</taxon>
        <taxon>Cupriavidus</taxon>
    </lineage>
</organism>
<gene>
    <name evidence="1" type="ORF">C7416_104446</name>
</gene>
<dbReference type="Proteomes" id="UP000249638">
    <property type="component" value="Unassembled WGS sequence"/>
</dbReference>
<dbReference type="AlphaFoldDB" id="A0A2W7P025"/>
<name>A0A2W7P025_9BURK</name>
<protein>
    <submittedName>
        <fullName evidence="1">Uncharacterized protein</fullName>
    </submittedName>
</protein>